<keyword evidence="9" id="KW-1185">Reference proteome</keyword>
<sequence length="274" mass="29733">MAGNLTQRNPEKAWGGEETKTTYTYAKTWSASAIDSGNFRVPEEHQNPATMPYESSTQVADAVSLEKFSLPSSLTERIEKTQPLFIQATDIKNTQLPQGVQLHEGGFYSGTNPATPQIGDQRITFEVVKPMEVSVIAKQVQNTLEPYTTSNGGTIELLEIGTHSADAMITHAQEDNAMMTWVLRLVGFILLVIGINMVFKVLSVIADVLPLVGDIVGAGTGIIAFLIAMIFALITIAVAWIFYRPLLAAVLLTTVVGLFIAVKLKLGKRAKTPV</sequence>
<dbReference type="PANTHER" id="PTHR13416">
    <property type="match status" value="1"/>
</dbReference>
<proteinExistence type="predicted"/>
<keyword evidence="4" id="KW-0256">Endoplasmic reticulum</keyword>
<keyword evidence="3 7" id="KW-0812">Transmembrane</keyword>
<name>A0ABX7WYU3_9GAMM</name>
<evidence type="ECO:0000313" key="9">
    <source>
        <dbReference type="Proteomes" id="UP000672027"/>
    </source>
</evidence>
<feature type="transmembrane region" description="Helical" evidence="7">
    <location>
        <begin position="211"/>
        <end position="240"/>
    </location>
</feature>
<organism evidence="8 9">
    <name type="scientific">Candidatus Thiothrix anitrata</name>
    <dbReference type="NCBI Taxonomy" id="2823902"/>
    <lineage>
        <taxon>Bacteria</taxon>
        <taxon>Pseudomonadati</taxon>
        <taxon>Pseudomonadota</taxon>
        <taxon>Gammaproteobacteria</taxon>
        <taxon>Thiotrichales</taxon>
        <taxon>Thiotrichaceae</taxon>
        <taxon>Thiothrix</taxon>
    </lineage>
</organism>
<feature type="transmembrane region" description="Helical" evidence="7">
    <location>
        <begin position="178"/>
        <end position="199"/>
    </location>
</feature>
<evidence type="ECO:0000256" key="7">
    <source>
        <dbReference type="SAM" id="Phobius"/>
    </source>
</evidence>
<dbReference type="EMBL" id="CP072800">
    <property type="protein sequence ID" value="QTR48911.1"/>
    <property type="molecule type" value="Genomic_DNA"/>
</dbReference>
<dbReference type="Proteomes" id="UP000672027">
    <property type="component" value="Chromosome"/>
</dbReference>
<dbReference type="InterPro" id="IPR012430">
    <property type="entry name" value="TMEM43_fam"/>
</dbReference>
<dbReference type="PANTHER" id="PTHR13416:SF2">
    <property type="entry name" value="TRANSMEMBRANE PROTEIN 43"/>
    <property type="match status" value="1"/>
</dbReference>
<dbReference type="Pfam" id="PF07787">
    <property type="entry name" value="TMEM43"/>
    <property type="match status" value="1"/>
</dbReference>
<keyword evidence="5 7" id="KW-1133">Transmembrane helix</keyword>
<keyword evidence="6 7" id="KW-0472">Membrane</keyword>
<comment type="subcellular location">
    <subcellularLocation>
        <location evidence="1">Endomembrane system</location>
        <topology evidence="1">Multi-pass membrane protein</topology>
    </subcellularLocation>
    <subcellularLocation>
        <location evidence="2">Endoplasmic reticulum membrane</location>
    </subcellularLocation>
</comment>
<evidence type="ECO:0000256" key="6">
    <source>
        <dbReference type="ARBA" id="ARBA00023136"/>
    </source>
</evidence>
<evidence type="ECO:0000256" key="2">
    <source>
        <dbReference type="ARBA" id="ARBA00004586"/>
    </source>
</evidence>
<evidence type="ECO:0000256" key="1">
    <source>
        <dbReference type="ARBA" id="ARBA00004127"/>
    </source>
</evidence>
<gene>
    <name evidence="8" type="ORF">J8380_11540</name>
</gene>
<evidence type="ECO:0000256" key="4">
    <source>
        <dbReference type="ARBA" id="ARBA00022824"/>
    </source>
</evidence>
<evidence type="ECO:0000256" key="3">
    <source>
        <dbReference type="ARBA" id="ARBA00022692"/>
    </source>
</evidence>
<feature type="transmembrane region" description="Helical" evidence="7">
    <location>
        <begin position="246"/>
        <end position="264"/>
    </location>
</feature>
<dbReference type="RefSeq" id="WP_210225781.1">
    <property type="nucleotide sequence ID" value="NZ_CP072800.1"/>
</dbReference>
<accession>A0ABX7WYU3</accession>
<evidence type="ECO:0000313" key="8">
    <source>
        <dbReference type="EMBL" id="QTR48911.1"/>
    </source>
</evidence>
<evidence type="ECO:0000256" key="5">
    <source>
        <dbReference type="ARBA" id="ARBA00022989"/>
    </source>
</evidence>
<protein>
    <submittedName>
        <fullName evidence="8">TMEM43 family protein</fullName>
    </submittedName>
</protein>
<reference evidence="8 9" key="1">
    <citation type="submission" date="2021-04" db="EMBL/GenBank/DDBJ databases">
        <title>Genomics, taxonomy and metabolism of representatives of sulfur bacteria of the genus Thiothrix: Thiothrix fructosivorans QT, Thiothrix unzii A1T and three new species, Thiothrix subterranea sp. nov., Thiothrix litoralis sp. nov. and 'Candidatus Thiothrix anitrata' sp. nov.</title>
        <authorList>
            <person name="Ravin N.V."/>
            <person name="Smolyakov D."/>
            <person name="Rudenko T.S."/>
            <person name="Mardanov A.V."/>
            <person name="Beletsky A.V."/>
            <person name="Markov N.D."/>
            <person name="Fomenkov A.I."/>
            <person name="Roberts R.J."/>
            <person name="Karnachuk O.V."/>
            <person name="Novikov A."/>
            <person name="Grabovich M.Y."/>
        </authorList>
    </citation>
    <scope>NUCLEOTIDE SEQUENCE [LARGE SCALE GENOMIC DNA]</scope>
    <source>
        <strain evidence="8 9">A52</strain>
    </source>
</reference>